<dbReference type="AlphaFoldDB" id="A0A1F7UFH0"/>
<dbReference type="STRING" id="1802397.A3J43_04040"/>
<feature type="domain" description="DAGKc" evidence="1">
    <location>
        <begin position="48"/>
        <end position="127"/>
    </location>
</feature>
<dbReference type="PROSITE" id="PS50146">
    <property type="entry name" value="DAGK"/>
    <property type="match status" value="1"/>
</dbReference>
<gene>
    <name evidence="2" type="ORF">A3J43_04040</name>
</gene>
<dbReference type="InterPro" id="IPR017438">
    <property type="entry name" value="ATP-NAD_kinase_N"/>
</dbReference>
<evidence type="ECO:0000259" key="1">
    <source>
        <dbReference type="PROSITE" id="PS50146"/>
    </source>
</evidence>
<sequence>MHHYFIDSSLATPRSAKDLARIETRVTDLGIKGKMTRLTPLHDVASCIRDARMSNADTLVVVGNDQLLSRTIRHLRAHPRLTVGMIPLGTGPFLFARALGLPEGLAACDTLAARRTEMLDVGSLNENELFFSSVEMAHAPYTLECDHAFRVQADPSTRASVQNLLSSLLPKAADCPTDGRFTVLFASPVSSRWRRTPRCVQHTSFAARAVRIVPSAEELIVTIDGFRRVRAPLIIEILPRHLAVIVGKERTF</sequence>
<dbReference type="InterPro" id="IPR016064">
    <property type="entry name" value="NAD/diacylglycerol_kinase_sf"/>
</dbReference>
<dbReference type="SUPFAM" id="SSF111331">
    <property type="entry name" value="NAD kinase/diacylglycerol kinase-like"/>
    <property type="match status" value="1"/>
</dbReference>
<dbReference type="Gene3D" id="3.40.50.10330">
    <property type="entry name" value="Probable inorganic polyphosphate/atp-NAD kinase, domain 1"/>
    <property type="match status" value="1"/>
</dbReference>
<protein>
    <recommendedName>
        <fullName evidence="1">DAGKc domain-containing protein</fullName>
    </recommendedName>
</protein>
<dbReference type="GO" id="GO:0016301">
    <property type="term" value="F:kinase activity"/>
    <property type="evidence" value="ECO:0007669"/>
    <property type="project" value="InterPro"/>
</dbReference>
<dbReference type="InterPro" id="IPR001206">
    <property type="entry name" value="Diacylglycerol_kinase_cat_dom"/>
</dbReference>
<name>A0A1F7UFH0_9BACT</name>
<dbReference type="EMBL" id="MGEF01000068">
    <property type="protein sequence ID" value="OGL77013.1"/>
    <property type="molecule type" value="Genomic_DNA"/>
</dbReference>
<dbReference type="Proteomes" id="UP000176604">
    <property type="component" value="Unassembled WGS sequence"/>
</dbReference>
<evidence type="ECO:0000313" key="2">
    <source>
        <dbReference type="EMBL" id="OGL77013.1"/>
    </source>
</evidence>
<proteinExistence type="predicted"/>
<organism evidence="2 3">
    <name type="scientific">Candidatus Uhrbacteria bacterium RIFCSPHIGHO2_12_FULL_54_23</name>
    <dbReference type="NCBI Taxonomy" id="1802397"/>
    <lineage>
        <taxon>Bacteria</taxon>
        <taxon>Candidatus Uhriibacteriota</taxon>
    </lineage>
</organism>
<accession>A0A1F7UFH0</accession>
<reference evidence="2 3" key="1">
    <citation type="journal article" date="2016" name="Nat. Commun.">
        <title>Thousands of microbial genomes shed light on interconnected biogeochemical processes in an aquifer system.</title>
        <authorList>
            <person name="Anantharaman K."/>
            <person name="Brown C.T."/>
            <person name="Hug L.A."/>
            <person name="Sharon I."/>
            <person name="Castelle C.J."/>
            <person name="Probst A.J."/>
            <person name="Thomas B.C."/>
            <person name="Singh A."/>
            <person name="Wilkins M.J."/>
            <person name="Karaoz U."/>
            <person name="Brodie E.L."/>
            <person name="Williams K.H."/>
            <person name="Hubbard S.S."/>
            <person name="Banfield J.F."/>
        </authorList>
    </citation>
    <scope>NUCLEOTIDE SEQUENCE [LARGE SCALE GENOMIC DNA]</scope>
</reference>
<comment type="caution">
    <text evidence="2">The sequence shown here is derived from an EMBL/GenBank/DDBJ whole genome shotgun (WGS) entry which is preliminary data.</text>
</comment>
<evidence type="ECO:0000313" key="3">
    <source>
        <dbReference type="Proteomes" id="UP000176604"/>
    </source>
</evidence>
<dbReference type="Pfam" id="PF00781">
    <property type="entry name" value="DAGK_cat"/>
    <property type="match status" value="1"/>
</dbReference>